<accession>A0AAJ1VHH5</accession>
<organism evidence="5 6">
    <name type="scientific">Polaribacter sejongensis</name>
    <dbReference type="NCBI Taxonomy" id="985043"/>
    <lineage>
        <taxon>Bacteria</taxon>
        <taxon>Pseudomonadati</taxon>
        <taxon>Bacteroidota</taxon>
        <taxon>Flavobacteriia</taxon>
        <taxon>Flavobacteriales</taxon>
        <taxon>Flavobacteriaceae</taxon>
    </lineage>
</organism>
<feature type="domain" description="Type I restriction modification DNA specificity" evidence="4">
    <location>
        <begin position="340"/>
        <end position="458"/>
    </location>
</feature>
<dbReference type="GO" id="GO:0016787">
    <property type="term" value="F:hydrolase activity"/>
    <property type="evidence" value="ECO:0007669"/>
    <property type="project" value="UniProtKB-KW"/>
</dbReference>
<proteinExistence type="inferred from homology"/>
<gene>
    <name evidence="5" type="ORF">QWY81_08005</name>
</gene>
<dbReference type="Proteomes" id="UP001228636">
    <property type="component" value="Unassembled WGS sequence"/>
</dbReference>
<keyword evidence="5" id="KW-0378">Hydrolase</keyword>
<dbReference type="EC" id="3.1.21.-" evidence="5"/>
<dbReference type="RefSeq" id="WP_261973802.1">
    <property type="nucleotide sequence ID" value="NZ_CP103460.1"/>
</dbReference>
<evidence type="ECO:0000256" key="2">
    <source>
        <dbReference type="ARBA" id="ARBA00022747"/>
    </source>
</evidence>
<evidence type="ECO:0000256" key="3">
    <source>
        <dbReference type="ARBA" id="ARBA00023125"/>
    </source>
</evidence>
<reference evidence="5 6" key="1">
    <citation type="journal article" date="2014" name="Int. J. Syst. Evol. Microbiol.">
        <title>Complete genome sequence of Corynebacterium casei LMG S-19264T (=DSM 44701T), isolated from a smear-ripened cheese.</title>
        <authorList>
            <consortium name="US DOE Joint Genome Institute (JGI-PGF)"/>
            <person name="Walter F."/>
            <person name="Albersmeier A."/>
            <person name="Kalinowski J."/>
            <person name="Ruckert C."/>
        </authorList>
    </citation>
    <scope>NUCLEOTIDE SEQUENCE [LARGE SCALE GENOMIC DNA]</scope>
    <source>
        <strain evidence="5 6">CECT 8670</strain>
    </source>
</reference>
<comment type="similarity">
    <text evidence="1">Belongs to the type-I restriction system S methylase family.</text>
</comment>
<dbReference type="CDD" id="cd17246">
    <property type="entry name" value="RMtype1_S_SonII-TRD2-CR2_like"/>
    <property type="match status" value="1"/>
</dbReference>
<dbReference type="PANTHER" id="PTHR43140">
    <property type="entry name" value="TYPE-1 RESTRICTION ENZYME ECOKI SPECIFICITY PROTEIN"/>
    <property type="match status" value="1"/>
</dbReference>
<keyword evidence="5" id="KW-0540">Nuclease</keyword>
<comment type="caution">
    <text evidence="5">The sequence shown here is derived from an EMBL/GenBank/DDBJ whole genome shotgun (WGS) entry which is preliminary data.</text>
</comment>
<dbReference type="AlphaFoldDB" id="A0AAJ1VHH5"/>
<dbReference type="InterPro" id="IPR044946">
    <property type="entry name" value="Restrct_endonuc_typeI_TRD_sf"/>
</dbReference>
<keyword evidence="5" id="KW-0255">Endonuclease</keyword>
<feature type="domain" description="Type I restriction modification DNA specificity" evidence="4">
    <location>
        <begin position="52"/>
        <end position="200"/>
    </location>
</feature>
<dbReference type="InterPro" id="IPR000055">
    <property type="entry name" value="Restrct_endonuc_typeI_TRD"/>
</dbReference>
<protein>
    <submittedName>
        <fullName evidence="5">Restriction endonuclease subunit S</fullName>
        <ecNumber evidence="5">3.1.21.-</ecNumber>
    </submittedName>
</protein>
<dbReference type="GO" id="GO:0003677">
    <property type="term" value="F:DNA binding"/>
    <property type="evidence" value="ECO:0007669"/>
    <property type="project" value="UniProtKB-KW"/>
</dbReference>
<evidence type="ECO:0000313" key="6">
    <source>
        <dbReference type="Proteomes" id="UP001228636"/>
    </source>
</evidence>
<dbReference type="EMBL" id="JAUFQH010000005">
    <property type="protein sequence ID" value="MDN3619392.1"/>
    <property type="molecule type" value="Genomic_DNA"/>
</dbReference>
<dbReference type="SUPFAM" id="SSF116734">
    <property type="entry name" value="DNA methylase specificity domain"/>
    <property type="match status" value="2"/>
</dbReference>
<keyword evidence="2" id="KW-0680">Restriction system</keyword>
<dbReference type="GO" id="GO:0004519">
    <property type="term" value="F:endonuclease activity"/>
    <property type="evidence" value="ECO:0007669"/>
    <property type="project" value="UniProtKB-KW"/>
</dbReference>
<name>A0AAJ1VHH5_9FLAO</name>
<evidence type="ECO:0000313" key="5">
    <source>
        <dbReference type="EMBL" id="MDN3619392.1"/>
    </source>
</evidence>
<evidence type="ECO:0000259" key="4">
    <source>
        <dbReference type="Pfam" id="PF01420"/>
    </source>
</evidence>
<dbReference type="PANTHER" id="PTHR43140:SF1">
    <property type="entry name" value="TYPE I RESTRICTION ENZYME ECOKI SPECIFICITY SUBUNIT"/>
    <property type="match status" value="1"/>
</dbReference>
<keyword evidence="3" id="KW-0238">DNA-binding</keyword>
<dbReference type="Gene3D" id="3.90.220.20">
    <property type="entry name" value="DNA methylase specificity domains"/>
    <property type="match status" value="2"/>
</dbReference>
<dbReference type="Pfam" id="PF01420">
    <property type="entry name" value="Methylase_S"/>
    <property type="match status" value="2"/>
</dbReference>
<dbReference type="InterPro" id="IPR051212">
    <property type="entry name" value="Type-I_RE_S_subunit"/>
</dbReference>
<evidence type="ECO:0000256" key="1">
    <source>
        <dbReference type="ARBA" id="ARBA00010923"/>
    </source>
</evidence>
<dbReference type="GO" id="GO:0009307">
    <property type="term" value="P:DNA restriction-modification system"/>
    <property type="evidence" value="ECO:0007669"/>
    <property type="project" value="UniProtKB-KW"/>
</dbReference>
<sequence>MANKLPKNWVETEFKELASFVIGGDWGKDLEFEFDVESELVSCIRGSEIKNWERDKGSTSSIRKVKSSSLEKRALIEGDILIEISGGGPDQPVGRTVFIDKEALNVNSEYKKVCTNFLRMVRIYDNLDKKFIKNYLDSFYLSGEVLKYQGGSNNLRNLKFKEFETIKIPLPPLAEQQRIVAKLDVLFNHLDNLKTRLDHIPQLLKNFRQAVLTQAVTGKLTEEWRVGKELEDGNALLNNIKKLRTEILEDEISKGKPESKRLLRKIEKLEFEKPEDVLPITWIWTCFLESSLKVVDCHNKTAPYVNEGICLLRTTNIKEGKIKLKGSKFITQETYDFWSKRCPPKENDILFTREAPMGEAAIIPKGMKVCMGQRMMLVRTIPELLIPKYLLYNILSFSFQQRMISNAIGTGVKHLRVGDVERLTFPLPPKEEQTEIVKRVEVLFAKADNIETQYQSLKTKIDSLPQAILAKAFKGELVAQLDSDGSAAVLLEEIKKLKEELKPVKKTVKRKKK</sequence>